<keyword evidence="4" id="KW-1185">Reference proteome</keyword>
<organism evidence="3 4">
    <name type="scientific">Eptatretus burgeri</name>
    <name type="common">Inshore hagfish</name>
    <dbReference type="NCBI Taxonomy" id="7764"/>
    <lineage>
        <taxon>Eukaryota</taxon>
        <taxon>Metazoa</taxon>
        <taxon>Chordata</taxon>
        <taxon>Craniata</taxon>
        <taxon>Vertebrata</taxon>
        <taxon>Cyclostomata</taxon>
        <taxon>Myxini</taxon>
        <taxon>Myxiniformes</taxon>
        <taxon>Myxinidae</taxon>
        <taxon>Eptatretinae</taxon>
        <taxon>Eptatretus</taxon>
    </lineage>
</organism>
<dbReference type="GO" id="GO:0016020">
    <property type="term" value="C:membrane"/>
    <property type="evidence" value="ECO:0007669"/>
    <property type="project" value="TreeGrafter"/>
</dbReference>
<evidence type="ECO:0000313" key="3">
    <source>
        <dbReference type="Ensembl" id="ENSEBUP00000026196.1"/>
    </source>
</evidence>
<dbReference type="Pfam" id="PF20425">
    <property type="entry name" value="Neurobeachin"/>
    <property type="match status" value="1"/>
</dbReference>
<dbReference type="SUPFAM" id="SSF49899">
    <property type="entry name" value="Concanavalin A-like lectins/glucanases"/>
    <property type="match status" value="1"/>
</dbReference>
<dbReference type="PANTHER" id="PTHR13743">
    <property type="entry name" value="BEIGE/BEACH-RELATED"/>
    <property type="match status" value="1"/>
</dbReference>
<evidence type="ECO:0000256" key="1">
    <source>
        <dbReference type="ARBA" id="ARBA00022574"/>
    </source>
</evidence>
<name>A0A8C4R960_EPTBU</name>
<dbReference type="InterPro" id="IPR013320">
    <property type="entry name" value="ConA-like_dom_sf"/>
</dbReference>
<dbReference type="InterPro" id="IPR046852">
    <property type="entry name" value="Neurobeachin_a-sol"/>
</dbReference>
<keyword evidence="1" id="KW-0853">WD repeat</keyword>
<dbReference type="InterPro" id="IPR050865">
    <property type="entry name" value="BEACH_Domain"/>
</dbReference>
<sequence>MSGESLRCLVEMLDLCEDECRAQLFGLFSALLRKSLQNLHISTEASLIALLLERLQAQDDVTAELLVGIVGVLSGYSITVKELKLVFSCLRGRNNQWPRHAVKLLSFLNHEPVYHGFTFHTWFRIDSLNNINAEKEKPYLYCFQTSKGLGYCCYFMANCMVLTSMKAKGKVLDHCIPFDFQPKQWYMITIVYLYNRWRNSEINCFVNGKLISCGDMPWHVNTSNVSDSLSLFH</sequence>
<proteinExistence type="predicted"/>
<dbReference type="OMA" id="WRNSEIN"/>
<dbReference type="AlphaFoldDB" id="A0A8C4R960"/>
<reference evidence="3" key="1">
    <citation type="submission" date="2025-08" db="UniProtKB">
        <authorList>
            <consortium name="Ensembl"/>
        </authorList>
    </citation>
    <scope>IDENTIFICATION</scope>
</reference>
<evidence type="ECO:0000313" key="4">
    <source>
        <dbReference type="Proteomes" id="UP000694388"/>
    </source>
</evidence>
<feature type="domain" description="Neurobeachin alpha-solenoid region" evidence="2">
    <location>
        <begin position="11"/>
        <end position="102"/>
    </location>
</feature>
<dbReference type="GO" id="GO:0008104">
    <property type="term" value="P:intracellular protein localization"/>
    <property type="evidence" value="ECO:0007669"/>
    <property type="project" value="TreeGrafter"/>
</dbReference>
<evidence type="ECO:0000259" key="2">
    <source>
        <dbReference type="Pfam" id="PF20425"/>
    </source>
</evidence>
<reference evidence="3" key="2">
    <citation type="submission" date="2025-09" db="UniProtKB">
        <authorList>
            <consortium name="Ensembl"/>
        </authorList>
    </citation>
    <scope>IDENTIFICATION</scope>
</reference>
<dbReference type="GO" id="GO:0019901">
    <property type="term" value="F:protein kinase binding"/>
    <property type="evidence" value="ECO:0007669"/>
    <property type="project" value="TreeGrafter"/>
</dbReference>
<dbReference type="PANTHER" id="PTHR13743:SF162">
    <property type="entry name" value="NEUROBEACHIN"/>
    <property type="match status" value="1"/>
</dbReference>
<dbReference type="Gene3D" id="2.60.120.200">
    <property type="match status" value="1"/>
</dbReference>
<dbReference type="Proteomes" id="UP000694388">
    <property type="component" value="Unplaced"/>
</dbReference>
<dbReference type="Ensembl" id="ENSEBUT00000026772.1">
    <property type="protein sequence ID" value="ENSEBUP00000026196.1"/>
    <property type="gene ID" value="ENSEBUG00000016140.1"/>
</dbReference>
<dbReference type="GeneTree" id="ENSGT00940000154934"/>
<dbReference type="GO" id="GO:0005829">
    <property type="term" value="C:cytosol"/>
    <property type="evidence" value="ECO:0007669"/>
    <property type="project" value="TreeGrafter"/>
</dbReference>
<protein>
    <recommendedName>
        <fullName evidence="2">Neurobeachin alpha-solenoid region domain-containing protein</fullName>
    </recommendedName>
</protein>
<accession>A0A8C4R960</accession>